<reference evidence="2 3" key="1">
    <citation type="submission" date="2016-09" db="EMBL/GenBank/DDBJ databases">
        <title>Metabolic pathway, cell adaptation mechanisms and a novel monoxygenase revealed through proteogenomic-transcription analysis of a Sphingomonas haloaromaticamans strain degrading the fungicide ortho-phenylphenol.</title>
        <authorList>
            <person name="Perruchon C."/>
            <person name="Papadopoulou E.S."/>
            <person name="Rousidou C."/>
            <person name="Vasileiadis S."/>
            <person name="Tanou G."/>
            <person name="Amoutzias G."/>
            <person name="Molassiotis A."/>
            <person name="Karpouzas D.G."/>
        </authorList>
    </citation>
    <scope>NUCLEOTIDE SEQUENCE [LARGE SCALE GENOMIC DNA]</scope>
    <source>
        <strain evidence="2 3">P3</strain>
    </source>
</reference>
<organism evidence="2 3">
    <name type="scientific">Edaphosphingomonas haloaromaticamans</name>
    <dbReference type="NCBI Taxonomy" id="653954"/>
    <lineage>
        <taxon>Bacteria</taxon>
        <taxon>Pseudomonadati</taxon>
        <taxon>Pseudomonadota</taxon>
        <taxon>Alphaproteobacteria</taxon>
        <taxon>Sphingomonadales</taxon>
        <taxon>Rhizorhabdaceae</taxon>
        <taxon>Edaphosphingomonas</taxon>
    </lineage>
</organism>
<dbReference type="SUPFAM" id="SSF159594">
    <property type="entry name" value="XCC0632-like"/>
    <property type="match status" value="1"/>
</dbReference>
<dbReference type="InterPro" id="IPR005586">
    <property type="entry name" value="ABC_trans_aux"/>
</dbReference>
<protein>
    <recommendedName>
        <fullName evidence="1">ABC-type transport auxiliary lipoprotein component domain-containing protein</fullName>
    </recommendedName>
</protein>
<comment type="caution">
    <text evidence="2">The sequence shown here is derived from an EMBL/GenBank/DDBJ whole genome shotgun (WGS) entry which is preliminary data.</text>
</comment>
<dbReference type="EMBL" id="MIPT01000001">
    <property type="protein sequence ID" value="OHT18325.1"/>
    <property type="molecule type" value="Genomic_DNA"/>
</dbReference>
<proteinExistence type="predicted"/>
<keyword evidence="3" id="KW-1185">Reference proteome</keyword>
<sequence length="196" mass="20792">MRRMKPHPILIAAVLLPLAACVRIGEKPPASLMTLTSAAALPAGPPRTARDGQAVAVLVPSVPQALNVLRVPVQTGPTGLAYLKDAQWVEPPARLFRNLLAETIAARTGRPVLDLRQYSLAPGMRLAGRLQQFGLDAGSGEVVVIYDATLARGNDVETRRFEARTKVAREEPGPVSAALNQGANEIAVQVADWIGA</sequence>
<name>A0A1S1H8F4_9SPHN</name>
<dbReference type="Pfam" id="PF03886">
    <property type="entry name" value="ABC_trans_aux"/>
    <property type="match status" value="1"/>
</dbReference>
<gene>
    <name evidence="2" type="ORF">BHE75_00296</name>
</gene>
<evidence type="ECO:0000259" key="1">
    <source>
        <dbReference type="Pfam" id="PF03886"/>
    </source>
</evidence>
<accession>A0A1S1H8F4</accession>
<evidence type="ECO:0000313" key="3">
    <source>
        <dbReference type="Proteomes" id="UP000179467"/>
    </source>
</evidence>
<dbReference type="AlphaFoldDB" id="A0A1S1H8F4"/>
<feature type="domain" description="ABC-type transport auxiliary lipoprotein component" evidence="1">
    <location>
        <begin position="40"/>
        <end position="191"/>
    </location>
</feature>
<dbReference type="Gene3D" id="3.40.50.10610">
    <property type="entry name" value="ABC-type transport auxiliary lipoprotein component"/>
    <property type="match status" value="1"/>
</dbReference>
<evidence type="ECO:0000313" key="2">
    <source>
        <dbReference type="EMBL" id="OHT18325.1"/>
    </source>
</evidence>
<dbReference type="Proteomes" id="UP000179467">
    <property type="component" value="Unassembled WGS sequence"/>
</dbReference>